<dbReference type="PANTHER" id="PTHR26379:SF469">
    <property type="entry name" value="MAB1"/>
    <property type="match status" value="1"/>
</dbReference>
<comment type="pathway">
    <text evidence="1">Protein modification; protein ubiquitination.</text>
</comment>
<dbReference type="InterPro" id="IPR000210">
    <property type="entry name" value="BTB/POZ_dom"/>
</dbReference>
<name>A0ABC9C3D6_9POAL</name>
<evidence type="ECO:0000313" key="5">
    <source>
        <dbReference type="EMBL" id="CAL5013651.1"/>
    </source>
</evidence>
<feature type="domain" description="MATH" evidence="4">
    <location>
        <begin position="11"/>
        <end position="141"/>
    </location>
</feature>
<evidence type="ECO:0000256" key="2">
    <source>
        <dbReference type="ARBA" id="ARBA00010846"/>
    </source>
</evidence>
<evidence type="ECO:0000259" key="3">
    <source>
        <dbReference type="PROSITE" id="PS50097"/>
    </source>
</evidence>
<dbReference type="InterPro" id="IPR011333">
    <property type="entry name" value="SKP1/BTB/POZ_sf"/>
</dbReference>
<reference evidence="6" key="1">
    <citation type="submission" date="2024-06" db="EMBL/GenBank/DDBJ databases">
        <authorList>
            <person name="Ryan C."/>
        </authorList>
    </citation>
    <scope>NUCLEOTIDE SEQUENCE [LARGE SCALE GENOMIC DNA]</scope>
</reference>
<dbReference type="SUPFAM" id="SSF54695">
    <property type="entry name" value="POZ domain"/>
    <property type="match status" value="1"/>
</dbReference>
<accession>A0ABC9C3D6</accession>
<dbReference type="PANTHER" id="PTHR26379">
    <property type="entry name" value="BTB/POZ AND MATH DOMAIN-CONTAINING PROTEIN 1"/>
    <property type="match status" value="1"/>
</dbReference>
<dbReference type="EMBL" id="OZ075138">
    <property type="protein sequence ID" value="CAL5013651.1"/>
    <property type="molecule type" value="Genomic_DNA"/>
</dbReference>
<dbReference type="SMART" id="SM00225">
    <property type="entry name" value="BTB"/>
    <property type="match status" value="1"/>
</dbReference>
<dbReference type="Gene3D" id="2.60.210.10">
    <property type="entry name" value="Apoptosis, Tumor Necrosis Factor Receptor Associated Protein 2, Chain A"/>
    <property type="match status" value="1"/>
</dbReference>
<evidence type="ECO:0000259" key="4">
    <source>
        <dbReference type="PROSITE" id="PS50144"/>
    </source>
</evidence>
<feature type="domain" description="BTB" evidence="3">
    <location>
        <begin position="171"/>
        <end position="238"/>
    </location>
</feature>
<comment type="similarity">
    <text evidence="2">Belongs to the Tdpoz family.</text>
</comment>
<dbReference type="Pfam" id="PF00651">
    <property type="entry name" value="BTB"/>
    <property type="match status" value="1"/>
</dbReference>
<dbReference type="Gene3D" id="3.30.710.10">
    <property type="entry name" value="Potassium Channel Kv1.1, Chain A"/>
    <property type="match status" value="1"/>
</dbReference>
<dbReference type="PROSITE" id="PS50144">
    <property type="entry name" value="MATH"/>
    <property type="match status" value="1"/>
</dbReference>
<dbReference type="InterPro" id="IPR008974">
    <property type="entry name" value="TRAF-like"/>
</dbReference>
<dbReference type="Proteomes" id="UP001497457">
    <property type="component" value="Chromosome 28b"/>
</dbReference>
<keyword evidence="6" id="KW-1185">Reference proteome</keyword>
<dbReference type="AlphaFoldDB" id="A0ABC9C3D6"/>
<organism evidence="5 6">
    <name type="scientific">Urochloa decumbens</name>
    <dbReference type="NCBI Taxonomy" id="240449"/>
    <lineage>
        <taxon>Eukaryota</taxon>
        <taxon>Viridiplantae</taxon>
        <taxon>Streptophyta</taxon>
        <taxon>Embryophyta</taxon>
        <taxon>Tracheophyta</taxon>
        <taxon>Spermatophyta</taxon>
        <taxon>Magnoliopsida</taxon>
        <taxon>Liliopsida</taxon>
        <taxon>Poales</taxon>
        <taxon>Poaceae</taxon>
        <taxon>PACMAD clade</taxon>
        <taxon>Panicoideae</taxon>
        <taxon>Panicodae</taxon>
        <taxon>Paniceae</taxon>
        <taxon>Melinidinae</taxon>
        <taxon>Urochloa</taxon>
    </lineage>
</organism>
<dbReference type="InterPro" id="IPR002083">
    <property type="entry name" value="MATH/TRAF_dom"/>
</dbReference>
<dbReference type="Pfam" id="PF24570">
    <property type="entry name" value="BACK_BPM_SPOP"/>
    <property type="match status" value="1"/>
</dbReference>
<dbReference type="Pfam" id="PF22486">
    <property type="entry name" value="MATH_2"/>
    <property type="match status" value="1"/>
</dbReference>
<proteinExistence type="inferred from homology"/>
<sequence length="336" mass="37786">MSDGSMFDSCSFTHQFKINLAETKDVAIGRFVCSDEVSAGGHLWKIKCYHPRGDRKEDKGDYLSVFLQHESESKDAKAIFEAFLMDRNGTPSSTHRKRLVHTFTPKGGDSDNWGWFKFVERSVLESLYVTSNGSFILMCGVKVVPDNPLDDFPPSDIGSHLGILLDSTEGSDVSFVVDGEKFPAHRAMLSARSPVFKAQLLGSMADAKMESITLHDIAPDTFRVMLRFMYTDAFPEDSKLGDSPKERLQDLFTAADRFALDRLKLLCARKMWEDVSAETIWAILACAETYNCQELKKKCIDFFADEKNFRNAVLTDGFVQLVLKFPSILAELKVKP</sequence>
<gene>
    <name evidence="5" type="ORF">URODEC1_LOCUS71520</name>
</gene>
<evidence type="ECO:0000313" key="6">
    <source>
        <dbReference type="Proteomes" id="UP001497457"/>
    </source>
</evidence>
<protein>
    <submittedName>
        <fullName evidence="5">Uncharacterized protein</fullName>
    </submittedName>
</protein>
<dbReference type="InterPro" id="IPR045005">
    <property type="entry name" value="BPM1-6"/>
</dbReference>
<dbReference type="SUPFAM" id="SSF49599">
    <property type="entry name" value="TRAF domain-like"/>
    <property type="match status" value="1"/>
</dbReference>
<dbReference type="CDD" id="cd00121">
    <property type="entry name" value="MATH"/>
    <property type="match status" value="1"/>
</dbReference>
<dbReference type="InterPro" id="IPR056423">
    <property type="entry name" value="BACK_BPM_SPOP"/>
</dbReference>
<reference evidence="5 6" key="2">
    <citation type="submission" date="2024-10" db="EMBL/GenBank/DDBJ databases">
        <authorList>
            <person name="Ryan C."/>
        </authorList>
    </citation>
    <scope>NUCLEOTIDE SEQUENCE [LARGE SCALE GENOMIC DNA]</scope>
</reference>
<dbReference type="PROSITE" id="PS50097">
    <property type="entry name" value="BTB"/>
    <property type="match status" value="1"/>
</dbReference>
<evidence type="ECO:0000256" key="1">
    <source>
        <dbReference type="ARBA" id="ARBA00004906"/>
    </source>
</evidence>